<dbReference type="CDD" id="cd18773">
    <property type="entry name" value="PDC1_HK_sensor"/>
    <property type="match status" value="1"/>
</dbReference>
<evidence type="ECO:0000313" key="1">
    <source>
        <dbReference type="EMBL" id="QLQ30473.1"/>
    </source>
</evidence>
<organism evidence="1 2">
    <name type="scientific">Candidatus Thiothrix singaporensis</name>
    <dbReference type="NCBI Taxonomy" id="2799669"/>
    <lineage>
        <taxon>Bacteria</taxon>
        <taxon>Pseudomonadati</taxon>
        <taxon>Pseudomonadota</taxon>
        <taxon>Gammaproteobacteria</taxon>
        <taxon>Thiotrichales</taxon>
        <taxon>Thiotrichaceae</taxon>
        <taxon>Thiothrix</taxon>
    </lineage>
</organism>
<proteinExistence type="predicted"/>
<sequence>MLEMYKENCYFSLSEAYISRNKKRPSLTAIQTICDGHGQRIGFLGVDYDLRELPHSEVIYEEPSQWRQIKGDPAIRGGLFLQERVESIIIGTSTTCCRCMRR</sequence>
<dbReference type="Proteomes" id="UP000510621">
    <property type="component" value="Chromosome"/>
</dbReference>
<name>A0A7L6AN20_9GAMM</name>
<reference evidence="1" key="1">
    <citation type="submission" date="2020-06" db="EMBL/GenBank/DDBJ databases">
        <title>Analysis procedures for assessing recovery of high quality, complete, closed genomes from Nanopore long read metagenome sequencing.</title>
        <authorList>
            <person name="Bessarab I."/>
            <person name="Arumugam K."/>
            <person name="Haryono M."/>
            <person name="Liu X."/>
            <person name="Roy S."/>
            <person name="Zuniga-Montanez R.E."/>
            <person name="Qiu G."/>
            <person name="Drautz-Moses D.I."/>
            <person name="Law Y.Y."/>
            <person name="Wuertz S."/>
            <person name="Lauro F.M."/>
            <person name="Huson D.H."/>
            <person name="Williams R.B."/>
        </authorList>
    </citation>
    <scope>NUCLEOTIDE SEQUENCE [LARGE SCALE GENOMIC DNA]</scope>
    <source>
        <strain evidence="1">SSD2</strain>
    </source>
</reference>
<dbReference type="KEGG" id="this:HZT40_01295"/>
<gene>
    <name evidence="1" type="ORF">HZT40_01295</name>
</gene>
<dbReference type="EMBL" id="CP059265">
    <property type="protein sequence ID" value="QLQ30473.1"/>
    <property type="molecule type" value="Genomic_DNA"/>
</dbReference>
<protein>
    <submittedName>
        <fullName evidence="1">Uncharacterized protein</fullName>
    </submittedName>
</protein>
<accession>A0A7L6AN20</accession>
<keyword evidence="2" id="KW-1185">Reference proteome</keyword>
<dbReference type="AlphaFoldDB" id="A0A7L6AN20"/>
<evidence type="ECO:0000313" key="2">
    <source>
        <dbReference type="Proteomes" id="UP000510621"/>
    </source>
</evidence>